<reference evidence="1 2" key="1">
    <citation type="submission" date="2017-05" db="EMBL/GenBank/DDBJ databases">
        <title>Butyricicoccus porcorum sp. nov. a butyrate-producing bacterium from the swine intestinal tract.</title>
        <authorList>
            <person name="Trachsel J."/>
            <person name="Humphrey S."/>
            <person name="Allen H.K."/>
        </authorList>
    </citation>
    <scope>NUCLEOTIDE SEQUENCE [LARGE SCALE GENOMIC DNA]</scope>
    <source>
        <strain evidence="1">BB10</strain>
    </source>
</reference>
<dbReference type="RefSeq" id="WP_087017272.1">
    <property type="nucleotide sequence ID" value="NZ_NHOC01000002.1"/>
</dbReference>
<proteinExistence type="predicted"/>
<comment type="caution">
    <text evidence="1">The sequence shown here is derived from an EMBL/GenBank/DDBJ whole genome shotgun (WGS) entry which is preliminary data.</text>
</comment>
<name>A0A252F6K5_9FIRM</name>
<protein>
    <submittedName>
        <fullName evidence="1">Uncharacterized protein</fullName>
    </submittedName>
</protein>
<accession>A0A252F6K5</accession>
<gene>
    <name evidence="1" type="ORF">CBW42_02100</name>
</gene>
<organism evidence="1 2">
    <name type="scientific">Butyricicoccus porcorum</name>
    <dbReference type="NCBI Taxonomy" id="1945634"/>
    <lineage>
        <taxon>Bacteria</taxon>
        <taxon>Bacillati</taxon>
        <taxon>Bacillota</taxon>
        <taxon>Clostridia</taxon>
        <taxon>Eubacteriales</taxon>
        <taxon>Butyricicoccaceae</taxon>
        <taxon>Butyricicoccus</taxon>
    </lineage>
</organism>
<dbReference type="OrthoDB" id="1976346at2"/>
<keyword evidence="2" id="KW-1185">Reference proteome</keyword>
<sequence>MPQYQYHVTMKTPLGPRNGHLLLSMRGARIYGTLRILGSSNTVSGRLLPDGSCTLAGKIQTLVRTIPYTADGRYDAASIELTIHGERNTMPLQGTSIP</sequence>
<evidence type="ECO:0000313" key="1">
    <source>
        <dbReference type="EMBL" id="OUM21386.1"/>
    </source>
</evidence>
<dbReference type="Proteomes" id="UP000194903">
    <property type="component" value="Unassembled WGS sequence"/>
</dbReference>
<evidence type="ECO:0000313" key="2">
    <source>
        <dbReference type="Proteomes" id="UP000194903"/>
    </source>
</evidence>
<dbReference type="AlphaFoldDB" id="A0A252F6K5"/>
<dbReference type="EMBL" id="NHOC01000002">
    <property type="protein sequence ID" value="OUM21386.1"/>
    <property type="molecule type" value="Genomic_DNA"/>
</dbReference>